<organism evidence="1 2">
    <name type="scientific">[Candida] subhashii</name>
    <dbReference type="NCBI Taxonomy" id="561895"/>
    <lineage>
        <taxon>Eukaryota</taxon>
        <taxon>Fungi</taxon>
        <taxon>Dikarya</taxon>
        <taxon>Ascomycota</taxon>
        <taxon>Saccharomycotina</taxon>
        <taxon>Pichiomycetes</taxon>
        <taxon>Debaryomycetaceae</taxon>
        <taxon>Spathaspora</taxon>
    </lineage>
</organism>
<protein>
    <submittedName>
        <fullName evidence="1">Uncharacterized protein</fullName>
    </submittedName>
</protein>
<evidence type="ECO:0000313" key="1">
    <source>
        <dbReference type="EMBL" id="KAG7665996.1"/>
    </source>
</evidence>
<sequence length="141" mass="15719">MSNKIQLNDDATPVINASLLPMHIQYTGPAKTQDYFTPSKMKETHNDGTEIDIAYFRGCKLVGKTIDLKANDVGGYIVNRSEHLGRVGNEDGSEDIKSFATFTPTAKFDKLVLYGHDTTVESNNQWGLIPEFLEVSKIIHE</sequence>
<keyword evidence="2" id="KW-1185">Reference proteome</keyword>
<dbReference type="GO" id="GO:0032299">
    <property type="term" value="C:ribonuclease H2 complex"/>
    <property type="evidence" value="ECO:0007669"/>
    <property type="project" value="InterPro"/>
</dbReference>
<reference evidence="1 2" key="1">
    <citation type="journal article" date="2021" name="DNA Res.">
        <title>Genome analysis of Candida subhashii reveals its hybrid nature and dual mitochondrial genome conformations.</title>
        <authorList>
            <person name="Mixao V."/>
            <person name="Hegedusova E."/>
            <person name="Saus E."/>
            <person name="Pryszcz L.P."/>
            <person name="Cillingova A."/>
            <person name="Nosek J."/>
            <person name="Gabaldon T."/>
        </authorList>
    </citation>
    <scope>NUCLEOTIDE SEQUENCE [LARGE SCALE GENOMIC DNA]</scope>
    <source>
        <strain evidence="1 2">CBS 10753</strain>
    </source>
</reference>
<dbReference type="RefSeq" id="XP_049266228.1">
    <property type="nucleotide sequence ID" value="XM_049408227.1"/>
</dbReference>
<dbReference type="InterPro" id="IPR013924">
    <property type="entry name" value="RNase_H2_suC"/>
</dbReference>
<dbReference type="CDD" id="cd09271">
    <property type="entry name" value="RNase_H2-C"/>
    <property type="match status" value="1"/>
</dbReference>
<dbReference type="OrthoDB" id="6222486at2759"/>
<dbReference type="AlphaFoldDB" id="A0A8J5QSY4"/>
<evidence type="ECO:0000313" key="2">
    <source>
        <dbReference type="Proteomes" id="UP000694255"/>
    </source>
</evidence>
<gene>
    <name evidence="1" type="ORF">J8A68_000426</name>
</gene>
<dbReference type="PANTHER" id="PTHR47204:SF1">
    <property type="entry name" value="RIBONUCLEASE H2 SUBUNIT C"/>
    <property type="match status" value="1"/>
</dbReference>
<accession>A0A8J5QSY4</accession>
<dbReference type="GO" id="GO:0006401">
    <property type="term" value="P:RNA catabolic process"/>
    <property type="evidence" value="ECO:0007669"/>
    <property type="project" value="InterPro"/>
</dbReference>
<name>A0A8J5QSY4_9ASCO</name>
<dbReference type="EMBL" id="JAGSYN010000044">
    <property type="protein sequence ID" value="KAG7665996.1"/>
    <property type="molecule type" value="Genomic_DNA"/>
</dbReference>
<comment type="caution">
    <text evidence="1">The sequence shown here is derived from an EMBL/GenBank/DDBJ whole genome shotgun (WGS) entry which is preliminary data.</text>
</comment>
<dbReference type="PANTHER" id="PTHR47204">
    <property type="entry name" value="OS02G0168900 PROTEIN"/>
    <property type="match status" value="1"/>
</dbReference>
<dbReference type="Proteomes" id="UP000694255">
    <property type="component" value="Unassembled WGS sequence"/>
</dbReference>
<dbReference type="Pfam" id="PF08615">
    <property type="entry name" value="RNase_H2_suC"/>
    <property type="match status" value="1"/>
</dbReference>
<dbReference type="GeneID" id="73467227"/>
<proteinExistence type="predicted"/>